<name>A0A6V7Y8I1_MELEN</name>
<protein>
    <submittedName>
        <fullName evidence="2">Uncharacterized protein</fullName>
    </submittedName>
</protein>
<organism evidence="2 3">
    <name type="scientific">Meloidogyne enterolobii</name>
    <name type="common">Root-knot nematode worm</name>
    <name type="synonym">Meloidogyne mayaguensis</name>
    <dbReference type="NCBI Taxonomy" id="390850"/>
    <lineage>
        <taxon>Eukaryota</taxon>
        <taxon>Metazoa</taxon>
        <taxon>Ecdysozoa</taxon>
        <taxon>Nematoda</taxon>
        <taxon>Chromadorea</taxon>
        <taxon>Rhabditida</taxon>
        <taxon>Tylenchina</taxon>
        <taxon>Tylenchomorpha</taxon>
        <taxon>Tylenchoidea</taxon>
        <taxon>Meloidogynidae</taxon>
        <taxon>Meloidogyninae</taxon>
        <taxon>Meloidogyne</taxon>
    </lineage>
</organism>
<evidence type="ECO:0000313" key="3">
    <source>
        <dbReference type="Proteomes" id="UP000580250"/>
    </source>
</evidence>
<keyword evidence="1" id="KW-0175">Coiled coil</keyword>
<dbReference type="AlphaFoldDB" id="A0A6V7Y8I1"/>
<comment type="caution">
    <text evidence="2">The sequence shown here is derived from an EMBL/GenBank/DDBJ whole genome shotgun (WGS) entry which is preliminary data.</text>
</comment>
<accession>A0A6V7Y8I1</accession>
<proteinExistence type="predicted"/>
<dbReference type="EMBL" id="CAJEWN010003522">
    <property type="protein sequence ID" value="CAD2207888.1"/>
    <property type="molecule type" value="Genomic_DNA"/>
</dbReference>
<dbReference type="Proteomes" id="UP000580250">
    <property type="component" value="Unassembled WGS sequence"/>
</dbReference>
<reference evidence="2 3" key="1">
    <citation type="submission" date="2020-08" db="EMBL/GenBank/DDBJ databases">
        <authorList>
            <person name="Koutsovoulos G."/>
            <person name="Danchin GJ E."/>
        </authorList>
    </citation>
    <scope>NUCLEOTIDE SEQUENCE [LARGE SCALE GENOMIC DNA]</scope>
</reference>
<evidence type="ECO:0000313" key="2">
    <source>
        <dbReference type="EMBL" id="CAD2207888.1"/>
    </source>
</evidence>
<dbReference type="OrthoDB" id="5900019at2759"/>
<sequence>MNPSQYPQWQQHLIPGYAPPPIYSQNTGPPTYTPINLPTQFIPCTPSNYYQQSEHLQEKEKQSKLIEQLEKEKDSIQKEFEKLKLDYDNLKKEKELEIQKRKESELRLSELEKSKLEVEERLTKRIRDLGSNNERLESELEDIENDYKGLEFQNDRLKKDNEKLVHDAIADDDEIAGLQRQLKESDDRNKDLNECLETLQLENNENKKKLEDSKKEYHKYKKRCSLCEEDLRKSQHILDKKELLINSLQKQLIESAAENLGLKKEVQDLQTKILIAERRAKNAEEDLNKRNIGGKIK</sequence>
<feature type="coiled-coil region" evidence="1">
    <location>
        <begin position="52"/>
        <end position="286"/>
    </location>
</feature>
<evidence type="ECO:0000256" key="1">
    <source>
        <dbReference type="SAM" id="Coils"/>
    </source>
</evidence>
<gene>
    <name evidence="2" type="ORF">MENT_LOCUS61866</name>
</gene>